<organism evidence="4 5">
    <name type="scientific">Deinococcus taklimakanensis</name>
    <dbReference type="NCBI Taxonomy" id="536443"/>
    <lineage>
        <taxon>Bacteria</taxon>
        <taxon>Thermotogati</taxon>
        <taxon>Deinococcota</taxon>
        <taxon>Deinococci</taxon>
        <taxon>Deinococcales</taxon>
        <taxon>Deinococcaceae</taxon>
        <taxon>Deinococcus</taxon>
    </lineage>
</organism>
<keyword evidence="5" id="KW-1185">Reference proteome</keyword>
<gene>
    <name evidence="4" type="ORF">ACFSR9_08485</name>
</gene>
<evidence type="ECO:0000313" key="5">
    <source>
        <dbReference type="Proteomes" id="UP001597475"/>
    </source>
</evidence>
<evidence type="ECO:0000256" key="2">
    <source>
        <dbReference type="SAM" id="Coils"/>
    </source>
</evidence>
<dbReference type="Pfam" id="PF05816">
    <property type="entry name" value="TelA"/>
    <property type="match status" value="1"/>
</dbReference>
<evidence type="ECO:0000256" key="1">
    <source>
        <dbReference type="ARBA" id="ARBA00005541"/>
    </source>
</evidence>
<dbReference type="Proteomes" id="UP001597475">
    <property type="component" value="Unassembled WGS sequence"/>
</dbReference>
<dbReference type="RefSeq" id="WP_386844870.1">
    <property type="nucleotide sequence ID" value="NZ_JBHUMK010000037.1"/>
</dbReference>
<accession>A0ABW5P2J5</accession>
<name>A0ABW5P2J5_9DEIO</name>
<comment type="similarity">
    <text evidence="1">Belongs to the TelA family.</text>
</comment>
<evidence type="ECO:0000313" key="4">
    <source>
        <dbReference type="EMBL" id="MFD2609471.1"/>
    </source>
</evidence>
<feature type="coiled-coil region" evidence="2">
    <location>
        <begin position="362"/>
        <end position="389"/>
    </location>
</feature>
<keyword evidence="2" id="KW-0175">Coiled coil</keyword>
<dbReference type="PANTHER" id="PTHR38432:SF1">
    <property type="entry name" value="TELA-LIKE PROTEIN SAOUHSC_01408"/>
    <property type="match status" value="1"/>
</dbReference>
<feature type="region of interest" description="Disordered" evidence="3">
    <location>
        <begin position="1"/>
        <end position="33"/>
    </location>
</feature>
<comment type="caution">
    <text evidence="4">The sequence shown here is derived from an EMBL/GenBank/DDBJ whole genome shotgun (WGS) entry which is preliminary data.</text>
</comment>
<dbReference type="EMBL" id="JBHUMK010000037">
    <property type="protein sequence ID" value="MFD2609471.1"/>
    <property type="molecule type" value="Genomic_DNA"/>
</dbReference>
<dbReference type="InterPro" id="IPR008863">
    <property type="entry name" value="Toxic_anion-R_TelA"/>
</dbReference>
<sequence length="415" mass="45747">MTNSDLPTLTPPEPLTAPAPVQSVTPEQSGEMVNISPEQRARLDAMAQEFVSGLLAADPNGTEFKKKSDTLHNLGAQDIRAAAGVSNRMLDRPMKATRSGLYDEKSTVSQGLMELRRTVEGLDPSHQGNMLSPRKLLGIIPMGRKIDDYFMKYQSAQGHLNAILETLYRSQDELRKDNAAIEQEKVNLWNAMQRLRQQAYVGRAVDEALTGRIEQIRATDPEKAKIISEELLFAVRQRVTDILTQLAVSVQGYLALDLVRRNNLELVKGVDRATTTTVSALRTAVMVSQALANQKLVLDQVTALNTTTGNMIEGTSRMLREQSTAIHQQAGSAMISVDQLKASFDNVYAALDQISEFKAQALDNFSKTIDTLQTEVDGAQKRLDRVRSDIAQEATRDLNLKELDLSKPGSGDITL</sequence>
<evidence type="ECO:0000256" key="3">
    <source>
        <dbReference type="SAM" id="MobiDB-lite"/>
    </source>
</evidence>
<reference evidence="5" key="1">
    <citation type="journal article" date="2019" name="Int. J. Syst. Evol. Microbiol.">
        <title>The Global Catalogue of Microorganisms (GCM) 10K type strain sequencing project: providing services to taxonomists for standard genome sequencing and annotation.</title>
        <authorList>
            <consortium name="The Broad Institute Genomics Platform"/>
            <consortium name="The Broad Institute Genome Sequencing Center for Infectious Disease"/>
            <person name="Wu L."/>
            <person name="Ma J."/>
        </authorList>
    </citation>
    <scope>NUCLEOTIDE SEQUENCE [LARGE SCALE GENOMIC DNA]</scope>
    <source>
        <strain evidence="5">KCTC 33842</strain>
    </source>
</reference>
<proteinExistence type="inferred from homology"/>
<protein>
    <submittedName>
        <fullName evidence="4">Toxic anion resistance protein</fullName>
    </submittedName>
</protein>
<dbReference type="PANTHER" id="PTHR38432">
    <property type="entry name" value="TELA-LIKE PROTEIN SAOUHSC_01408"/>
    <property type="match status" value="1"/>
</dbReference>